<feature type="region of interest" description="Disordered" evidence="1">
    <location>
        <begin position="161"/>
        <end position="186"/>
    </location>
</feature>
<accession>A0A6J7ZV97</accession>
<feature type="compositionally biased region" description="Acidic residues" evidence="1">
    <location>
        <begin position="162"/>
        <end position="186"/>
    </location>
</feature>
<proteinExistence type="predicted"/>
<evidence type="ECO:0000313" key="3">
    <source>
        <dbReference type="EMBL" id="CAC5355428.1"/>
    </source>
</evidence>
<keyword evidence="4" id="KW-1185">Reference proteome</keyword>
<sequence>MMQLNRDNVISSESFALASFDNIDKNQSYALVGSGKDKSGFMIAFSKHTQKPVTDLDQLILLPRAISDTSGQPLKAGGFDDASVDKALGSLGAGDGSIVESCHLDSNHEEGDTRWYTKGCSCKSGCTTLRCSCKKSANKYCSPGCKCVNCVNLPTNLNQAVDDPDSDLEDSEHEEDISYDSDSETDINEFEADTSANTSTSYINYWDTFLNYIFALPTY</sequence>
<gene>
    <name evidence="3" type="ORF">MCOR_151</name>
</gene>
<organism evidence="3 4">
    <name type="scientific">Mytilus coruscus</name>
    <name type="common">Sea mussel</name>
    <dbReference type="NCBI Taxonomy" id="42192"/>
    <lineage>
        <taxon>Eukaryota</taxon>
        <taxon>Metazoa</taxon>
        <taxon>Spiralia</taxon>
        <taxon>Lophotrochozoa</taxon>
        <taxon>Mollusca</taxon>
        <taxon>Bivalvia</taxon>
        <taxon>Autobranchia</taxon>
        <taxon>Pteriomorphia</taxon>
        <taxon>Mytilida</taxon>
        <taxon>Mytiloidea</taxon>
        <taxon>Mytilidae</taxon>
        <taxon>Mytilinae</taxon>
        <taxon>Mytilus</taxon>
    </lineage>
</organism>
<protein>
    <submittedName>
        <fullName evidence="3">LIN54</fullName>
    </submittedName>
</protein>
<dbReference type="OrthoDB" id="6156806at2759"/>
<feature type="domain" description="Tesmin/TSO1-like CXC" evidence="2">
    <location>
        <begin position="115"/>
        <end position="156"/>
    </location>
</feature>
<dbReference type="AlphaFoldDB" id="A0A6J7ZV97"/>
<dbReference type="Proteomes" id="UP000507470">
    <property type="component" value="Unassembled WGS sequence"/>
</dbReference>
<evidence type="ECO:0000256" key="1">
    <source>
        <dbReference type="SAM" id="MobiDB-lite"/>
    </source>
</evidence>
<dbReference type="SMART" id="SM01114">
    <property type="entry name" value="CXC"/>
    <property type="match status" value="1"/>
</dbReference>
<evidence type="ECO:0000259" key="2">
    <source>
        <dbReference type="SMART" id="SM01114"/>
    </source>
</evidence>
<dbReference type="InterPro" id="IPR033467">
    <property type="entry name" value="Tesmin/TSO1-like_CXC"/>
</dbReference>
<name>A0A6J7ZV97_MYTCO</name>
<dbReference type="EMBL" id="CACVKT020000047">
    <property type="protein sequence ID" value="CAC5355428.1"/>
    <property type="molecule type" value="Genomic_DNA"/>
</dbReference>
<reference evidence="3 4" key="1">
    <citation type="submission" date="2020-06" db="EMBL/GenBank/DDBJ databases">
        <authorList>
            <person name="Li R."/>
            <person name="Bekaert M."/>
        </authorList>
    </citation>
    <scope>NUCLEOTIDE SEQUENCE [LARGE SCALE GENOMIC DNA]</scope>
    <source>
        <strain evidence="4">wild</strain>
    </source>
</reference>
<evidence type="ECO:0000313" key="4">
    <source>
        <dbReference type="Proteomes" id="UP000507470"/>
    </source>
</evidence>